<keyword evidence="2" id="KW-0472">Membrane</keyword>
<protein>
    <submittedName>
        <fullName evidence="3">Uncharacterized protein</fullName>
    </submittedName>
</protein>
<keyword evidence="2" id="KW-0812">Transmembrane</keyword>
<reference evidence="4" key="1">
    <citation type="submission" date="2008-02" db="EMBL/GenBank/DDBJ databases">
        <authorList>
            <consortium name="The Broad Institute Genome Sequencing Platform"/>
            <person name="Fischbach M."/>
            <person name="Ward D."/>
            <person name="Young S."/>
            <person name="Jaffe D."/>
            <person name="Gnerre S."/>
            <person name="Berlin A."/>
            <person name="Heiman D."/>
            <person name="Hepburn T."/>
            <person name="Sykes S."/>
            <person name="Alvarado L."/>
            <person name="Kodira C.D."/>
            <person name="Straight P."/>
            <person name="Clardy J."/>
            <person name="Hung D."/>
            <person name="Kolter R."/>
            <person name="Mekalanos J."/>
            <person name="Walker S."/>
            <person name="Walsh C.T."/>
            <person name="Lander E."/>
            <person name="Galagan J."/>
            <person name="Nusbaum C."/>
            <person name="Birren B."/>
        </authorList>
    </citation>
    <scope>NUCLEOTIDE SEQUENCE [LARGE SCALE GENOMIC DNA]</scope>
    <source>
        <strain evidence="4">ATCC 25486 / DSM 40338 / CBS 914.69 / JCM 4507 / NBRC 13074 / NRRL 2958 / 5647</strain>
    </source>
</reference>
<dbReference type="eggNOG" id="ENOG5030CBV">
    <property type="taxonomic scope" value="Bacteria"/>
</dbReference>
<feature type="transmembrane region" description="Helical" evidence="2">
    <location>
        <begin position="40"/>
        <end position="60"/>
    </location>
</feature>
<sequence length="197" mass="20889">MRDEPEGDGETTAGPRLPCPPARRDDMDDMTATRRSPWRMIGLALVLSAATGAGLLALVAREFDAGDCADAAARTEQVASLRVFDMPPPGARPSRGWEEAESECLDDSGEAWLAVTWQYDWGASRQSVMDHYRAAAGEDGWSVEPPDGGAGVPLGPADVCYAKDIEGGPVLLRIFFDTPGAFVVSVESSLDGTPMGC</sequence>
<name>B5HAG1_STRE2</name>
<evidence type="ECO:0000313" key="3">
    <source>
        <dbReference type="EMBL" id="EDY63822.2"/>
    </source>
</evidence>
<evidence type="ECO:0000256" key="1">
    <source>
        <dbReference type="SAM" id="MobiDB-lite"/>
    </source>
</evidence>
<dbReference type="EMBL" id="CM000950">
    <property type="protein sequence ID" value="EDY63822.2"/>
    <property type="molecule type" value="Genomic_DNA"/>
</dbReference>
<dbReference type="AlphaFoldDB" id="B5HAG1"/>
<dbReference type="HOGENOM" id="CLU_1383516_0_0_11"/>
<evidence type="ECO:0000256" key="2">
    <source>
        <dbReference type="SAM" id="Phobius"/>
    </source>
</evidence>
<proteinExistence type="predicted"/>
<reference evidence="4" key="2">
    <citation type="submission" date="2009-10" db="EMBL/GenBank/DDBJ databases">
        <title>The genome sequence of Streptomyces pristinaespiralis strain ATCC 25486.</title>
        <authorList>
            <consortium name="The Broad Institute Genome Sequencing Platform"/>
            <consortium name="Broad Institute Microbial Sequencing Center"/>
            <person name="Fischbach M."/>
            <person name="Godfrey P."/>
            <person name="Ward D."/>
            <person name="Young S."/>
            <person name="Zeng Q."/>
            <person name="Koehrsen M."/>
            <person name="Alvarado L."/>
            <person name="Berlin A.M."/>
            <person name="Bochicchio J."/>
            <person name="Borenstein D."/>
            <person name="Chapman S.B."/>
            <person name="Chen Z."/>
            <person name="Engels R."/>
            <person name="Freedman E."/>
            <person name="Gellesch M."/>
            <person name="Goldberg J."/>
            <person name="Griggs A."/>
            <person name="Gujja S."/>
            <person name="Heilman E.R."/>
            <person name="Heiman D.I."/>
            <person name="Hepburn T.A."/>
            <person name="Howarth C."/>
            <person name="Jen D."/>
            <person name="Larson L."/>
            <person name="Lewis B."/>
            <person name="Mehta T."/>
            <person name="Park D."/>
            <person name="Pearson M."/>
            <person name="Richards J."/>
            <person name="Roberts A."/>
            <person name="Saif S."/>
            <person name="Shea T.D."/>
            <person name="Shenoy N."/>
            <person name="Sisk P."/>
            <person name="Stolte C."/>
            <person name="Sykes S.N."/>
            <person name="Thomson T."/>
            <person name="Walk T."/>
            <person name="White J."/>
            <person name="Yandava C."/>
            <person name="Straight P."/>
            <person name="Clardy J."/>
            <person name="Hung D."/>
            <person name="Kolter R."/>
            <person name="Mekalanos J."/>
            <person name="Walker S."/>
            <person name="Walsh C.T."/>
            <person name="Wieland-Brown L.C."/>
            <person name="Haas B."/>
            <person name="Nusbaum C."/>
            <person name="Birren B."/>
        </authorList>
    </citation>
    <scope>NUCLEOTIDE SEQUENCE [LARGE SCALE GENOMIC DNA]</scope>
    <source>
        <strain evidence="4">ATCC 25486 / DSM 40338 / CBS 914.69 / JCM 4507 / NBRC 13074 / NRRL 2958 / 5647</strain>
    </source>
</reference>
<gene>
    <name evidence="3" type="ORF">SSDG_02054</name>
</gene>
<feature type="region of interest" description="Disordered" evidence="1">
    <location>
        <begin position="1"/>
        <end position="29"/>
    </location>
</feature>
<keyword evidence="2" id="KW-1133">Transmembrane helix</keyword>
<evidence type="ECO:0000313" key="4">
    <source>
        <dbReference type="Proteomes" id="UP000002805"/>
    </source>
</evidence>
<dbReference type="Proteomes" id="UP000002805">
    <property type="component" value="Chromosome"/>
</dbReference>
<keyword evidence="4" id="KW-1185">Reference proteome</keyword>
<accession>B5HAG1</accession>
<organism evidence="3 4">
    <name type="scientific">Streptomyces pristinaespiralis (strain ATCC 25486 / DSM 40338 / CBS 914.69 / JCM 4507 / KCC S-0507 / NBRC 13074 / NRRL 2958 / 5647)</name>
    <dbReference type="NCBI Taxonomy" id="457429"/>
    <lineage>
        <taxon>Bacteria</taxon>
        <taxon>Bacillati</taxon>
        <taxon>Actinomycetota</taxon>
        <taxon>Actinomycetes</taxon>
        <taxon>Kitasatosporales</taxon>
        <taxon>Streptomycetaceae</taxon>
        <taxon>Streptomyces</taxon>
    </lineage>
</organism>